<dbReference type="AlphaFoldDB" id="A0A371IVR7"/>
<organism evidence="12 13">
    <name type="scientific">Romboutsia maritimum</name>
    <dbReference type="NCBI Taxonomy" id="2020948"/>
    <lineage>
        <taxon>Bacteria</taxon>
        <taxon>Bacillati</taxon>
        <taxon>Bacillota</taxon>
        <taxon>Clostridia</taxon>
        <taxon>Peptostreptococcales</taxon>
        <taxon>Peptostreptococcaceae</taxon>
        <taxon>Romboutsia</taxon>
    </lineage>
</organism>
<evidence type="ECO:0000256" key="8">
    <source>
        <dbReference type="PROSITE-ProRule" id="PRU00169"/>
    </source>
</evidence>
<dbReference type="Pfam" id="PF00486">
    <property type="entry name" value="Trans_reg_C"/>
    <property type="match status" value="1"/>
</dbReference>
<evidence type="ECO:0000259" key="11">
    <source>
        <dbReference type="PROSITE" id="PS51755"/>
    </source>
</evidence>
<evidence type="ECO:0000256" key="7">
    <source>
        <dbReference type="ARBA" id="ARBA00024867"/>
    </source>
</evidence>
<dbReference type="SUPFAM" id="SSF52172">
    <property type="entry name" value="CheY-like"/>
    <property type="match status" value="1"/>
</dbReference>
<evidence type="ECO:0000313" key="13">
    <source>
        <dbReference type="Proteomes" id="UP000243494"/>
    </source>
</evidence>
<dbReference type="Gene3D" id="6.10.250.690">
    <property type="match status" value="1"/>
</dbReference>
<dbReference type="PROSITE" id="PS51755">
    <property type="entry name" value="OMPR_PHOB"/>
    <property type="match status" value="1"/>
</dbReference>
<feature type="DNA-binding region" description="OmpR/PhoB-type" evidence="9">
    <location>
        <begin position="144"/>
        <end position="243"/>
    </location>
</feature>
<dbReference type="OrthoDB" id="9790442at2"/>
<evidence type="ECO:0000256" key="5">
    <source>
        <dbReference type="ARBA" id="ARBA00023125"/>
    </source>
</evidence>
<evidence type="ECO:0000256" key="2">
    <source>
        <dbReference type="ARBA" id="ARBA00022553"/>
    </source>
</evidence>
<dbReference type="PANTHER" id="PTHR48111:SF52">
    <property type="entry name" value="TRANSCRIPTIONAL REGULATORY PROTEIN YVRH"/>
    <property type="match status" value="1"/>
</dbReference>
<sequence>MGGHTVNNVIKKSKILVVDDEVEILNLIKTVLTKEGFENIFIASTGKEGIDIFERENPDLIILDIMLPDMNGYDICKKIRITSDAPVLFLSAKGEELDRVLGLALGADDYITKPFSLKELSLRVMIQLKRSQRQINTQIKEDKSNIIKVGPFEADEERMEVKKSGEVLELKPKELKMFIYMMKRKNQIISKEKFCDEVWGEDFIGFDNTIMVHIRRLREKIEDNPSSPKYIVNVKGLGYKLSIKGE</sequence>
<dbReference type="InterPro" id="IPR011006">
    <property type="entry name" value="CheY-like_superfamily"/>
</dbReference>
<accession>A0A371IVR7</accession>
<dbReference type="CDD" id="cd00383">
    <property type="entry name" value="trans_reg_C"/>
    <property type="match status" value="1"/>
</dbReference>
<dbReference type="SMART" id="SM00862">
    <property type="entry name" value="Trans_reg_C"/>
    <property type="match status" value="1"/>
</dbReference>
<evidence type="ECO:0000313" key="12">
    <source>
        <dbReference type="EMBL" id="RDY24559.1"/>
    </source>
</evidence>
<comment type="caution">
    <text evidence="12">The sequence shown here is derived from an EMBL/GenBank/DDBJ whole genome shotgun (WGS) entry which is preliminary data.</text>
</comment>
<dbReference type="GO" id="GO:0000156">
    <property type="term" value="F:phosphorelay response regulator activity"/>
    <property type="evidence" value="ECO:0007669"/>
    <property type="project" value="TreeGrafter"/>
</dbReference>
<dbReference type="InterPro" id="IPR036388">
    <property type="entry name" value="WH-like_DNA-bd_sf"/>
</dbReference>
<reference evidence="12 13" key="1">
    <citation type="journal article" date="2017" name="Genome Announc.">
        <title>Draft Genome Sequence of Romboutsia maritimum sp. nov. Strain CCRI-22766(T), Isolated from Coastal Estuarine Mud.</title>
        <authorList>
            <person name="Maheux A.F."/>
            <person name="Boudreau D.K."/>
            <person name="Berube E."/>
            <person name="Boissinot M."/>
            <person name="Raymond F."/>
            <person name="Brodeur S."/>
            <person name="Corbeil J."/>
            <person name="Brightwell G."/>
            <person name="Broda D."/>
            <person name="Omar R.F."/>
            <person name="Bergeron M.G."/>
        </authorList>
    </citation>
    <scope>NUCLEOTIDE SEQUENCE [LARGE SCALE GENOMIC DNA]</scope>
    <source>
        <strain evidence="12 13">CCRI-22766</strain>
    </source>
</reference>
<name>A0A371IVR7_9FIRM</name>
<keyword evidence="5 9" id="KW-0238">DNA-binding</keyword>
<evidence type="ECO:0000256" key="1">
    <source>
        <dbReference type="ARBA" id="ARBA00018672"/>
    </source>
</evidence>
<feature type="domain" description="Response regulatory" evidence="10">
    <location>
        <begin position="14"/>
        <end position="128"/>
    </location>
</feature>
<keyword evidence="13" id="KW-1185">Reference proteome</keyword>
<dbReference type="InterPro" id="IPR001867">
    <property type="entry name" value="OmpR/PhoB-type_DNA-bd"/>
</dbReference>
<comment type="function">
    <text evidence="7">May play the central regulatory role in sporulation. It may be an element of the effector pathway responsible for the activation of sporulation genes in response to nutritional stress. Spo0A may act in concert with spo0H (a sigma factor) to control the expression of some genes that are critical to the sporulation process.</text>
</comment>
<evidence type="ECO:0000256" key="4">
    <source>
        <dbReference type="ARBA" id="ARBA00023015"/>
    </source>
</evidence>
<evidence type="ECO:0000256" key="3">
    <source>
        <dbReference type="ARBA" id="ARBA00023012"/>
    </source>
</evidence>
<dbReference type="GO" id="GO:0005829">
    <property type="term" value="C:cytosol"/>
    <property type="evidence" value="ECO:0007669"/>
    <property type="project" value="TreeGrafter"/>
</dbReference>
<dbReference type="FunFam" id="1.10.10.10:FF:000018">
    <property type="entry name" value="DNA-binding response regulator ResD"/>
    <property type="match status" value="1"/>
</dbReference>
<dbReference type="Proteomes" id="UP000243494">
    <property type="component" value="Unassembled WGS sequence"/>
</dbReference>
<dbReference type="GO" id="GO:0000976">
    <property type="term" value="F:transcription cis-regulatory region binding"/>
    <property type="evidence" value="ECO:0007669"/>
    <property type="project" value="TreeGrafter"/>
</dbReference>
<dbReference type="PANTHER" id="PTHR48111">
    <property type="entry name" value="REGULATOR OF RPOS"/>
    <property type="match status" value="1"/>
</dbReference>
<dbReference type="GO" id="GO:0006355">
    <property type="term" value="P:regulation of DNA-templated transcription"/>
    <property type="evidence" value="ECO:0007669"/>
    <property type="project" value="InterPro"/>
</dbReference>
<dbReference type="CDD" id="cd17574">
    <property type="entry name" value="REC_OmpR"/>
    <property type="match status" value="1"/>
</dbReference>
<dbReference type="Gene3D" id="1.10.10.10">
    <property type="entry name" value="Winged helix-like DNA-binding domain superfamily/Winged helix DNA-binding domain"/>
    <property type="match status" value="1"/>
</dbReference>
<dbReference type="GO" id="GO:0032993">
    <property type="term" value="C:protein-DNA complex"/>
    <property type="evidence" value="ECO:0007669"/>
    <property type="project" value="TreeGrafter"/>
</dbReference>
<protein>
    <recommendedName>
        <fullName evidence="1">Stage 0 sporulation protein A homolog</fullName>
    </recommendedName>
</protein>
<dbReference type="EMBL" id="NOJZ02000002">
    <property type="protein sequence ID" value="RDY24559.1"/>
    <property type="molecule type" value="Genomic_DNA"/>
</dbReference>
<gene>
    <name evidence="12" type="ORF">CHF27_002650</name>
</gene>
<keyword evidence="4" id="KW-0805">Transcription regulation</keyword>
<keyword evidence="3" id="KW-0902">Two-component regulatory system</keyword>
<evidence type="ECO:0000256" key="9">
    <source>
        <dbReference type="PROSITE-ProRule" id="PRU01091"/>
    </source>
</evidence>
<feature type="domain" description="OmpR/PhoB-type" evidence="11">
    <location>
        <begin position="144"/>
        <end position="243"/>
    </location>
</feature>
<keyword evidence="6" id="KW-0804">Transcription</keyword>
<feature type="modified residue" description="4-aspartylphosphate" evidence="8">
    <location>
        <position position="64"/>
    </location>
</feature>
<dbReference type="Pfam" id="PF00072">
    <property type="entry name" value="Response_reg"/>
    <property type="match status" value="1"/>
</dbReference>
<dbReference type="InterPro" id="IPR001789">
    <property type="entry name" value="Sig_transdc_resp-reg_receiver"/>
</dbReference>
<evidence type="ECO:0000259" key="10">
    <source>
        <dbReference type="PROSITE" id="PS50110"/>
    </source>
</evidence>
<dbReference type="SMART" id="SM00448">
    <property type="entry name" value="REC"/>
    <property type="match status" value="1"/>
</dbReference>
<dbReference type="PROSITE" id="PS50110">
    <property type="entry name" value="RESPONSE_REGULATORY"/>
    <property type="match status" value="1"/>
</dbReference>
<dbReference type="FunFam" id="3.40.50.2300:FF:000001">
    <property type="entry name" value="DNA-binding response regulator PhoB"/>
    <property type="match status" value="1"/>
</dbReference>
<proteinExistence type="predicted"/>
<keyword evidence="2 8" id="KW-0597">Phosphoprotein</keyword>
<dbReference type="InterPro" id="IPR039420">
    <property type="entry name" value="WalR-like"/>
</dbReference>
<dbReference type="Gene3D" id="3.40.50.2300">
    <property type="match status" value="1"/>
</dbReference>
<evidence type="ECO:0000256" key="6">
    <source>
        <dbReference type="ARBA" id="ARBA00023163"/>
    </source>
</evidence>